<dbReference type="PANTHER" id="PTHR43832">
    <property type="match status" value="1"/>
</dbReference>
<reference evidence="1 2" key="1">
    <citation type="submission" date="2014-12" db="EMBL/GenBank/DDBJ databases">
        <title>16Stimator: statistical estimation of ribosomal gene copy numbers from draft genome assemblies.</title>
        <authorList>
            <person name="Perisin M.A."/>
            <person name="Vetter M."/>
            <person name="Gilbert J.A."/>
            <person name="Bergelson J."/>
        </authorList>
    </citation>
    <scope>NUCLEOTIDE SEQUENCE [LARGE SCALE GENOMIC DNA]</scope>
    <source>
        <strain evidence="1 2">MEJ076</strain>
    </source>
</reference>
<dbReference type="Proteomes" id="UP000035017">
    <property type="component" value="Unassembled WGS sequence"/>
</dbReference>
<proteinExistence type="predicted"/>
<evidence type="ECO:0000313" key="2">
    <source>
        <dbReference type="Proteomes" id="UP000035017"/>
    </source>
</evidence>
<dbReference type="EMBL" id="JXQV01000009">
    <property type="protein sequence ID" value="KIQ02868.1"/>
    <property type="molecule type" value="Genomic_DNA"/>
</dbReference>
<evidence type="ECO:0000313" key="1">
    <source>
        <dbReference type="EMBL" id="KIQ02868.1"/>
    </source>
</evidence>
<sequence length="343" mass="39197">MNMLAFAINQVEKAPLSDSVTLAGIDFLCRRTKRKLEKVPHEDELAFVRDMGNFPVATHTDEANRQHYEVPAEFFALVLGAQRKYSCCYYPSAATTLYAAETAALAETVKHAGIVDGMNILELGCGWGSLSLYLARQFPNARITSVSNSASQRAYIMAEAALQGVNNLTVITADMNDFAPSGQYDRIVSIEMFEHMSNWRALFERTRSWLKEDGKLFIHVFTHKDRSYRFDPSDPADWIAHHFFTGGIMPSRDLPHRFDDIYTVEAEWHWSGDHYKRTAMDWLANFDRESERIEPILKAVYGKDANLWRRRWRLFFLATAGLFGHDNGAVWSVGHYLLSPTRP</sequence>
<dbReference type="AlphaFoldDB" id="A0A0D0K389"/>
<dbReference type="InterPro" id="IPR029063">
    <property type="entry name" value="SAM-dependent_MTases_sf"/>
</dbReference>
<dbReference type="SUPFAM" id="SSF53335">
    <property type="entry name" value="S-adenosyl-L-methionine-dependent methyltransferases"/>
    <property type="match status" value="1"/>
</dbReference>
<dbReference type="Gene3D" id="3.40.50.150">
    <property type="entry name" value="Vaccinia Virus protein VP39"/>
    <property type="match status" value="1"/>
</dbReference>
<dbReference type="CDD" id="cd02440">
    <property type="entry name" value="AdoMet_MTases"/>
    <property type="match status" value="1"/>
</dbReference>
<gene>
    <name evidence="1" type="ORF">RU07_09745</name>
</gene>
<comment type="caution">
    <text evidence="1">The sequence shown here is derived from an EMBL/GenBank/DDBJ whole genome shotgun (WGS) entry which is preliminary data.</text>
</comment>
<organism evidence="1 2">
    <name type="scientific">Agrobacterium tumefaciens</name>
    <dbReference type="NCBI Taxonomy" id="358"/>
    <lineage>
        <taxon>Bacteria</taxon>
        <taxon>Pseudomonadati</taxon>
        <taxon>Pseudomonadota</taxon>
        <taxon>Alphaproteobacteria</taxon>
        <taxon>Hyphomicrobiales</taxon>
        <taxon>Rhizobiaceae</taxon>
        <taxon>Rhizobium/Agrobacterium group</taxon>
        <taxon>Agrobacterium</taxon>
        <taxon>Agrobacterium tumefaciens complex</taxon>
    </lineage>
</organism>
<name>A0A0D0K389_AGRTU</name>
<dbReference type="FunFam" id="3.40.50.150:FF:000554">
    <property type="entry name" value="Cation-transporting ATPase"/>
    <property type="match status" value="1"/>
</dbReference>
<dbReference type="OrthoDB" id="9782855at2"/>
<dbReference type="Pfam" id="PF02353">
    <property type="entry name" value="CMAS"/>
    <property type="match status" value="1"/>
</dbReference>
<protein>
    <submittedName>
        <fullName evidence="1">Cyclopropane-fatty-acyl-phospholipid synthase</fullName>
    </submittedName>
</protein>
<accession>A0A0D0K389</accession>
<dbReference type="PANTHER" id="PTHR43832:SF1">
    <property type="entry name" value="S-ADENOSYL-L-METHIONINE-DEPENDENT METHYLTRANSFERASES SUPERFAMILY PROTEIN"/>
    <property type="match status" value="1"/>
</dbReference>